<dbReference type="EMBL" id="LROR01000038">
    <property type="protein sequence ID" value="OBR95322.1"/>
    <property type="molecule type" value="Genomic_DNA"/>
</dbReference>
<reference evidence="3 5" key="2">
    <citation type="journal article" date="2016" name="Front. Microbiol.">
        <title>Industrial Acetogenic Biocatalysts: A Comparative Metabolic and Genomic Analysis.</title>
        <authorList>
            <person name="Bengelsdorf F."/>
            <person name="Poehlein A."/>
            <person name="Sonja S."/>
            <person name="Erz C."/>
            <person name="Hummel T."/>
            <person name="Hoffmeister S."/>
            <person name="Daniel R."/>
            <person name="Durre P."/>
        </authorList>
    </citation>
    <scope>NUCLEOTIDE SEQUENCE [LARGE SCALE GENOMIC DNA]</scope>
    <source>
        <strain evidence="3 5">PTA-10522</strain>
    </source>
</reference>
<dbReference type="Proteomes" id="UP000093694">
    <property type="component" value="Unassembled WGS sequence"/>
</dbReference>
<dbReference type="InterPro" id="IPR041413">
    <property type="entry name" value="MLTR_LBD"/>
</dbReference>
<comment type="caution">
    <text evidence="2">The sequence shown here is derived from an EMBL/GenBank/DDBJ whole genome shotgun (WGS) entry which is preliminary data.</text>
</comment>
<dbReference type="Proteomes" id="UP000077384">
    <property type="component" value="Unassembled WGS sequence"/>
</dbReference>
<dbReference type="EMBL" id="LITQ01000014">
    <property type="protein sequence ID" value="OAA93295.1"/>
    <property type="molecule type" value="Genomic_DNA"/>
</dbReference>
<evidence type="ECO:0000259" key="1">
    <source>
        <dbReference type="Pfam" id="PF17765"/>
    </source>
</evidence>
<dbReference type="Gene3D" id="3.30.450.180">
    <property type="match status" value="1"/>
</dbReference>
<accession>A0A162JC89</accession>
<gene>
    <name evidence="3" type="ORF">CLCOS_16460</name>
    <name evidence="2" type="ORF">WX73_00247</name>
</gene>
<dbReference type="SUPFAM" id="SSF47413">
    <property type="entry name" value="lambda repressor-like DNA-binding domains"/>
    <property type="match status" value="1"/>
</dbReference>
<proteinExistence type="predicted"/>
<keyword evidence="5" id="KW-1185">Reference proteome</keyword>
<reference evidence="2 4" key="1">
    <citation type="journal article" date="2015" name="Biotechnol. Bioeng.">
        <title>Genome sequence and phenotypic characterization of Caulobacter segnis.</title>
        <authorList>
            <person name="Patel S."/>
            <person name="Fletcher B."/>
            <person name="Scott D.C."/>
            <person name="Ely B."/>
        </authorList>
    </citation>
    <scope>NUCLEOTIDE SEQUENCE [LARGE SCALE GENOMIC DNA]</scope>
    <source>
        <strain evidence="2 4">PS02</strain>
    </source>
</reference>
<evidence type="ECO:0000313" key="5">
    <source>
        <dbReference type="Proteomes" id="UP000093694"/>
    </source>
</evidence>
<dbReference type="AlphaFoldDB" id="A0A162JC89"/>
<dbReference type="RefSeq" id="WP_063601084.1">
    <property type="nucleotide sequence ID" value="NZ_LITQ01000014.1"/>
</dbReference>
<protein>
    <recommendedName>
        <fullName evidence="1">MmyB-like transcription regulator ligand binding domain-containing protein</fullName>
    </recommendedName>
</protein>
<dbReference type="PATRIC" id="fig|1705578.3.peg.631"/>
<dbReference type="PANTHER" id="PTHR35010:SF3">
    <property type="entry name" value="BLL4873 PROTEIN"/>
    <property type="match status" value="1"/>
</dbReference>
<evidence type="ECO:0000313" key="2">
    <source>
        <dbReference type="EMBL" id="OAA93295.1"/>
    </source>
</evidence>
<dbReference type="Pfam" id="PF17765">
    <property type="entry name" value="MLTR_LBD"/>
    <property type="match status" value="1"/>
</dbReference>
<dbReference type="Gene3D" id="1.10.260.40">
    <property type="entry name" value="lambda repressor-like DNA-binding domains"/>
    <property type="match status" value="1"/>
</dbReference>
<evidence type="ECO:0000313" key="3">
    <source>
        <dbReference type="EMBL" id="OBR95322.1"/>
    </source>
</evidence>
<dbReference type="InterPro" id="IPR010982">
    <property type="entry name" value="Lambda_DNA-bd_dom_sf"/>
</dbReference>
<sequence length="275" mass="32048">MEEQRYEELGDFLKIKRNEISPSQVGLPEGLRRRTPGLRREEVAYLSGVSLTWYTWLEQGRPINVSAEVIESLSRALMLDKQERVHLYTLAKQVPPSAIPLYQSTVNTSLQHVLDNLILSPSYIMDARWNVIAWNKAASVVFADFNKIQVTQRNIVWMMFNNFDYKNLFIDWESTSQGIISRFRSNYAKYIDDPWIVNFVHDLESRNEEFNLFWSKHNVQIKSEIHKKINHPIVGTMTFEFNSFDISDSSNLKLIVNTPLSKTDTNVKVKSLLDK</sequence>
<evidence type="ECO:0000313" key="4">
    <source>
        <dbReference type="Proteomes" id="UP000077384"/>
    </source>
</evidence>
<feature type="domain" description="MmyB-like transcription regulator ligand binding" evidence="1">
    <location>
        <begin position="106"/>
        <end position="269"/>
    </location>
</feature>
<dbReference type="InterPro" id="IPR001387">
    <property type="entry name" value="Cro/C1-type_HTH"/>
</dbReference>
<name>A0A162JC89_9CLOT</name>
<dbReference type="PANTHER" id="PTHR35010">
    <property type="entry name" value="BLL4672 PROTEIN-RELATED"/>
    <property type="match status" value="1"/>
</dbReference>
<organism evidence="2 4">
    <name type="scientific">Clostridium coskatii</name>
    <dbReference type="NCBI Taxonomy" id="1705578"/>
    <lineage>
        <taxon>Bacteria</taxon>
        <taxon>Bacillati</taxon>
        <taxon>Bacillota</taxon>
        <taxon>Clostridia</taxon>
        <taxon>Eubacteriales</taxon>
        <taxon>Clostridiaceae</taxon>
        <taxon>Clostridium</taxon>
    </lineage>
</organism>
<dbReference type="Pfam" id="PF13560">
    <property type="entry name" value="HTH_31"/>
    <property type="match status" value="1"/>
</dbReference>
<dbReference type="CDD" id="cd00093">
    <property type="entry name" value="HTH_XRE"/>
    <property type="match status" value="1"/>
</dbReference>
<dbReference type="GO" id="GO:0003677">
    <property type="term" value="F:DNA binding"/>
    <property type="evidence" value="ECO:0007669"/>
    <property type="project" value="InterPro"/>
</dbReference>